<reference evidence="3 4" key="1">
    <citation type="journal article" date="2020" name="ISME J.">
        <title>Enrichment and physiological characterization of a novel comammox Nitrospira indicates ammonium inhibition of complete nitrification.</title>
        <authorList>
            <person name="Sakoula D."/>
            <person name="Koch H."/>
            <person name="Frank J."/>
            <person name="Jetten M.S.M."/>
            <person name="van Kessel M.A.H.J."/>
            <person name="Lucker S."/>
        </authorList>
    </citation>
    <scope>NUCLEOTIDE SEQUENCE [LARGE SCALE GENOMIC DNA]</scope>
    <source>
        <strain evidence="3">Comreactor17</strain>
    </source>
</reference>
<dbReference type="SUPFAM" id="SSF52402">
    <property type="entry name" value="Adenine nucleotide alpha hydrolases-like"/>
    <property type="match status" value="2"/>
</dbReference>
<evidence type="ECO:0000313" key="4">
    <source>
        <dbReference type="Proteomes" id="UP000593737"/>
    </source>
</evidence>
<dbReference type="PANTHER" id="PTHR46268">
    <property type="entry name" value="STRESS RESPONSE PROTEIN NHAX"/>
    <property type="match status" value="1"/>
</dbReference>
<name>A0A7S8J145_9BACT</name>
<dbReference type="Proteomes" id="UP000593737">
    <property type="component" value="Chromosome"/>
</dbReference>
<proteinExistence type="inferred from homology"/>
<sequence>MNETARRSKTLLLATDFSNPARMVVPHAFKLALSLNLRLIILHVVKAPPGVEQWSPGARRSLQSLKTKALLELGRIVRLANESGLMADYKLLVGIPEDSILEVAHNADVVLVAMGTHGKTGRDRLRLGSIAESTLRQAPCPVLTVRAPVTPSPSVNPRRLSIARLLVATDFSTSSKASLRTAVVLAKRLNARVVLLHAAEPSGSLQSEPRRADDLSRKHYAQRFRKLISESRADEVITDKVVITGDPVEVILDQAKHQKADLIIVGTHGRRGMKRLMLGSVAEAVVRRAACPVVAVKAQMRKPFNLTNGTKRSHPRSSTD</sequence>
<accession>A0A7S8J145</accession>
<feature type="domain" description="UspA" evidence="2">
    <location>
        <begin position="9"/>
        <end position="146"/>
    </location>
</feature>
<evidence type="ECO:0000259" key="2">
    <source>
        <dbReference type="Pfam" id="PF00582"/>
    </source>
</evidence>
<dbReference type="PRINTS" id="PR01438">
    <property type="entry name" value="UNVRSLSTRESS"/>
</dbReference>
<feature type="domain" description="UspA" evidence="2">
    <location>
        <begin position="164"/>
        <end position="297"/>
    </location>
</feature>
<comment type="similarity">
    <text evidence="1">Belongs to the universal stress protein A family.</text>
</comment>
<dbReference type="InterPro" id="IPR014729">
    <property type="entry name" value="Rossmann-like_a/b/a_fold"/>
</dbReference>
<dbReference type="KEGG" id="nkf:Nkreftii_003309"/>
<protein>
    <recommendedName>
        <fullName evidence="2">UspA domain-containing protein</fullName>
    </recommendedName>
</protein>
<dbReference type="PANTHER" id="PTHR46268:SF6">
    <property type="entry name" value="UNIVERSAL STRESS PROTEIN UP12"/>
    <property type="match status" value="1"/>
</dbReference>
<dbReference type="Gene3D" id="3.40.50.620">
    <property type="entry name" value="HUPs"/>
    <property type="match status" value="2"/>
</dbReference>
<dbReference type="InterPro" id="IPR006015">
    <property type="entry name" value="Universal_stress_UspA"/>
</dbReference>
<dbReference type="Pfam" id="PF00582">
    <property type="entry name" value="Usp"/>
    <property type="match status" value="2"/>
</dbReference>
<dbReference type="EMBL" id="CP047423">
    <property type="protein sequence ID" value="QPD05535.1"/>
    <property type="molecule type" value="Genomic_DNA"/>
</dbReference>
<dbReference type="AlphaFoldDB" id="A0A7S8J145"/>
<organism evidence="3 4">
    <name type="scientific">Candidatus Nitrospira kreftii</name>
    <dbReference type="NCBI Taxonomy" id="2652173"/>
    <lineage>
        <taxon>Bacteria</taxon>
        <taxon>Pseudomonadati</taxon>
        <taxon>Nitrospirota</taxon>
        <taxon>Nitrospiria</taxon>
        <taxon>Nitrospirales</taxon>
        <taxon>Nitrospiraceae</taxon>
        <taxon>Nitrospira</taxon>
    </lineage>
</organism>
<dbReference type="InterPro" id="IPR006016">
    <property type="entry name" value="UspA"/>
</dbReference>
<evidence type="ECO:0000313" key="3">
    <source>
        <dbReference type="EMBL" id="QPD05535.1"/>
    </source>
</evidence>
<gene>
    <name evidence="3" type="ORF">Nkreftii_003309</name>
</gene>
<dbReference type="CDD" id="cd00293">
    <property type="entry name" value="USP-like"/>
    <property type="match status" value="2"/>
</dbReference>
<evidence type="ECO:0000256" key="1">
    <source>
        <dbReference type="ARBA" id="ARBA00008791"/>
    </source>
</evidence>